<organism evidence="1 2">
    <name type="scientific">Pseudomonas coleopterorum</name>
    <dbReference type="NCBI Taxonomy" id="1605838"/>
    <lineage>
        <taxon>Bacteria</taxon>
        <taxon>Pseudomonadati</taxon>
        <taxon>Pseudomonadota</taxon>
        <taxon>Gammaproteobacteria</taxon>
        <taxon>Pseudomonadales</taxon>
        <taxon>Pseudomonadaceae</taxon>
        <taxon>Pseudomonas</taxon>
    </lineage>
</organism>
<dbReference type="RefSeq" id="WP_310791457.1">
    <property type="nucleotide sequence ID" value="NZ_CP134081.1"/>
</dbReference>
<gene>
    <name evidence="1" type="ORF">RI108_15500</name>
</gene>
<reference evidence="1" key="1">
    <citation type="submission" date="2023-09" db="EMBL/GenBank/DDBJ databases">
        <title>First report of Pseudomonas coleopterorum DJ13 causing leaf spot on Rhododendron pulchrum Sweet in China.</title>
        <authorList>
            <person name="Zhang Y."/>
        </authorList>
    </citation>
    <scope>NUCLEOTIDE SEQUENCE</scope>
    <source>
        <strain evidence="1">DJ13</strain>
    </source>
</reference>
<dbReference type="AlphaFoldDB" id="A0AAJ6LX70"/>
<evidence type="ECO:0000313" key="2">
    <source>
        <dbReference type="Proteomes" id="UP001258207"/>
    </source>
</evidence>
<evidence type="ECO:0000313" key="1">
    <source>
        <dbReference type="EMBL" id="WNC08693.1"/>
    </source>
</evidence>
<name>A0AAJ6LX70_9PSED</name>
<protein>
    <submittedName>
        <fullName evidence="1">Uncharacterized protein</fullName>
    </submittedName>
</protein>
<accession>A0AAJ6LX70</accession>
<dbReference type="Proteomes" id="UP001258207">
    <property type="component" value="Chromosome"/>
</dbReference>
<dbReference type="EMBL" id="CP134081">
    <property type="protein sequence ID" value="WNC08693.1"/>
    <property type="molecule type" value="Genomic_DNA"/>
</dbReference>
<proteinExistence type="predicted"/>
<sequence length="51" mass="5486">MGWPWGVVWRGDDALYGNHDLHLGGGIVGAQHNPIPSIAQLDDSGCDHGRH</sequence>